<keyword evidence="2" id="KW-1185">Reference proteome</keyword>
<accession>U5T6C8</accession>
<dbReference type="RefSeq" id="WP_023366500.1">
    <property type="nucleotide sequence ID" value="NC_022664.1"/>
</dbReference>
<proteinExistence type="predicted"/>
<dbReference type="OrthoDB" id="6166645at2"/>
<sequence length="107" mass="11575">MADLSLTIDPAARRWIRDRGSVVTLRAAPRHGCCGGMARLPEAAPGASRDAADWETLTVDAVVIHIDPMLSDAGQVLTIRVEGFLGWRRLFVEADDPVEGSMSNQSM</sequence>
<organism evidence="1 2">
    <name type="scientific">Spiribacter curvatus</name>
    <dbReference type="NCBI Taxonomy" id="1335757"/>
    <lineage>
        <taxon>Bacteria</taxon>
        <taxon>Pseudomonadati</taxon>
        <taxon>Pseudomonadota</taxon>
        <taxon>Gammaproteobacteria</taxon>
        <taxon>Chromatiales</taxon>
        <taxon>Ectothiorhodospiraceae</taxon>
        <taxon>Spiribacter</taxon>
    </lineage>
</organism>
<dbReference type="EMBL" id="CP005990">
    <property type="protein sequence ID" value="AGY91888.1"/>
    <property type="molecule type" value="Genomic_DNA"/>
</dbReference>
<dbReference type="NCBIfam" id="NF041239">
    <property type="entry name" value="Moor_selen_rel"/>
    <property type="match status" value="1"/>
</dbReference>
<dbReference type="HOGENOM" id="CLU_2273445_0_0_6"/>
<dbReference type="STRING" id="1335757.SPICUR_04545"/>
<reference evidence="1 2" key="1">
    <citation type="journal article" date="2013" name="BMC Genomics">
        <title>Genomes of "Spiribacter", a streamlined, successful halophilic bacterium.</title>
        <authorList>
            <person name="Lopez-Perez M."/>
            <person name="Ghai R."/>
            <person name="Leon M.J."/>
            <person name="Rodriguez-Olmos A."/>
            <person name="Copa-Patino J.L."/>
            <person name="Soliveri J."/>
            <person name="Sanchez-Porro C."/>
            <person name="Ventosa A."/>
            <person name="Rodriguez-Valera F."/>
        </authorList>
    </citation>
    <scope>NUCLEOTIDE SEQUENCE [LARGE SCALE GENOMIC DNA]</scope>
    <source>
        <strain evidence="1 2">UAH-SP71</strain>
    </source>
</reference>
<gene>
    <name evidence="1" type="ORF">SPICUR_04545</name>
</gene>
<evidence type="ECO:0008006" key="3">
    <source>
        <dbReference type="Google" id="ProtNLM"/>
    </source>
</evidence>
<evidence type="ECO:0000313" key="2">
    <source>
        <dbReference type="Proteomes" id="UP000017640"/>
    </source>
</evidence>
<dbReference type="Proteomes" id="UP000017640">
    <property type="component" value="Chromosome"/>
</dbReference>
<protein>
    <recommendedName>
        <fullName evidence="3">FeS cluster biogenesis domain-containing protein</fullName>
    </recommendedName>
</protein>
<dbReference type="InterPro" id="IPR049744">
    <property type="entry name" value="CC/Se_fam"/>
</dbReference>
<dbReference type="KEGG" id="spiu:SPICUR_04545"/>
<name>U5T6C8_9GAMM</name>
<dbReference type="AlphaFoldDB" id="U5T6C8"/>
<evidence type="ECO:0000313" key="1">
    <source>
        <dbReference type="EMBL" id="AGY91888.1"/>
    </source>
</evidence>